<protein>
    <recommendedName>
        <fullName evidence="3">Secreted protein</fullName>
    </recommendedName>
</protein>
<evidence type="ECO:0000313" key="2">
    <source>
        <dbReference type="Proteomes" id="UP001041814"/>
    </source>
</evidence>
<comment type="caution">
    <text evidence="1">The sequence shown here is derived from an EMBL/GenBank/DDBJ whole genome shotgun (WGS) entry which is preliminary data.</text>
</comment>
<accession>A0ABS1E0K4</accession>
<evidence type="ECO:0000313" key="1">
    <source>
        <dbReference type="EMBL" id="MBK1715902.1"/>
    </source>
</evidence>
<evidence type="ECO:0008006" key="3">
    <source>
        <dbReference type="Google" id="ProtNLM"/>
    </source>
</evidence>
<keyword evidence="2" id="KW-1185">Reference proteome</keyword>
<dbReference type="EMBL" id="NRRU01000175">
    <property type="protein sequence ID" value="MBK1715902.1"/>
    <property type="molecule type" value="Genomic_DNA"/>
</dbReference>
<dbReference type="Proteomes" id="UP001041814">
    <property type="component" value="Unassembled WGS sequence"/>
</dbReference>
<gene>
    <name evidence="1" type="ORF">CKO43_24450</name>
</gene>
<proteinExistence type="predicted"/>
<sequence>MVGRVRVLFHHLAQFGALLFGRQRLARLGCGLLQALQACSLLVSQRTFTGRSAQAEMSLGSRSPLEHRKALGIAV</sequence>
<reference evidence="1" key="2">
    <citation type="journal article" date="2020" name="Microorganisms">
        <title>Osmotic Adaptation and Compatible Solute Biosynthesis of Phototrophic Bacteria as Revealed from Genome Analyses.</title>
        <authorList>
            <person name="Imhoff J.F."/>
            <person name="Rahn T."/>
            <person name="Kunzel S."/>
            <person name="Keller A."/>
            <person name="Neulinger S.C."/>
        </authorList>
    </citation>
    <scope>NUCLEOTIDE SEQUENCE</scope>
    <source>
        <strain evidence="1">IM 151</strain>
    </source>
</reference>
<organism evidence="1 2">
    <name type="scientific">Rubrivivax gelatinosus</name>
    <name type="common">Rhodocyclus gelatinosus</name>
    <name type="synonym">Rhodopseudomonas gelatinosa</name>
    <dbReference type="NCBI Taxonomy" id="28068"/>
    <lineage>
        <taxon>Bacteria</taxon>
        <taxon>Pseudomonadati</taxon>
        <taxon>Pseudomonadota</taxon>
        <taxon>Betaproteobacteria</taxon>
        <taxon>Burkholderiales</taxon>
        <taxon>Sphaerotilaceae</taxon>
        <taxon>Rubrivivax</taxon>
    </lineage>
</organism>
<reference evidence="1" key="1">
    <citation type="submission" date="2017-08" db="EMBL/GenBank/DDBJ databases">
        <authorList>
            <person name="Imhoff J.F."/>
            <person name="Rahn T."/>
            <person name="Kuenzel S."/>
            <person name="Neulinger S.C."/>
        </authorList>
    </citation>
    <scope>NUCLEOTIDE SEQUENCE</scope>
    <source>
        <strain evidence="1">IM 151</strain>
    </source>
</reference>
<name>A0ABS1E0K4_RUBGE</name>